<keyword evidence="3" id="KW-1185">Reference proteome</keyword>
<protein>
    <recommendedName>
        <fullName evidence="1">Altered inheritance of mitochondria protein 41</fullName>
    </recommendedName>
</protein>
<dbReference type="Gene3D" id="1.10.1510.10">
    <property type="entry name" value="Uncharacterised protein YqeY/AIM41 PF09424, N-terminal domain"/>
    <property type="match status" value="1"/>
</dbReference>
<dbReference type="GO" id="GO:0016884">
    <property type="term" value="F:carbon-nitrogen ligase activity, with glutamine as amido-N-donor"/>
    <property type="evidence" value="ECO:0007669"/>
    <property type="project" value="UniProtKB-UniRule"/>
</dbReference>
<evidence type="ECO:0000313" key="2">
    <source>
        <dbReference type="EMBL" id="RDL38856.1"/>
    </source>
</evidence>
<dbReference type="SUPFAM" id="SSF89095">
    <property type="entry name" value="GatB/YqeY motif"/>
    <property type="match status" value="1"/>
</dbReference>
<comment type="caution">
    <text evidence="2">The sequence shown here is derived from an EMBL/GenBank/DDBJ whole genome shotgun (WGS) entry which is preliminary data.</text>
</comment>
<dbReference type="STRING" id="2656787.A0A370TTJ5"/>
<sequence>MQQKDTNRLAVLRSILSQTLNASKTSSPICTDMQMLALLRKTTNASKTAREDFKKAGREDLVEKEESQIRIMEEYVGTVEVIGEEDVRNAVRSVVEGLKKEGEAKKVGMGEVLKKVLDKDLLGEKNVEKSELVRIVKDILAKP</sequence>
<comment type="subcellular location">
    <subcellularLocation>
        <location evidence="1">Mitochondrion</location>
    </subcellularLocation>
</comment>
<evidence type="ECO:0000313" key="3">
    <source>
        <dbReference type="Proteomes" id="UP000254866"/>
    </source>
</evidence>
<dbReference type="OrthoDB" id="538640at2759"/>
<gene>
    <name evidence="1" type="primary">AIM41</name>
    <name evidence="2" type="ORF">BP5553_03196</name>
</gene>
<keyword evidence="1" id="KW-0496">Mitochondrion</keyword>
<dbReference type="EMBL" id="NPIC01000002">
    <property type="protein sequence ID" value="RDL38856.1"/>
    <property type="molecule type" value="Genomic_DNA"/>
</dbReference>
<dbReference type="AlphaFoldDB" id="A0A370TTJ5"/>
<dbReference type="Pfam" id="PF09424">
    <property type="entry name" value="YqeY"/>
    <property type="match status" value="1"/>
</dbReference>
<accession>A0A370TTJ5</accession>
<comment type="similarity">
    <text evidence="1">Belongs to the AIM41 family.</text>
</comment>
<dbReference type="GO" id="GO:0005739">
    <property type="term" value="C:mitochondrion"/>
    <property type="evidence" value="ECO:0007669"/>
    <property type="project" value="UniProtKB-SubCell"/>
</dbReference>
<dbReference type="InterPro" id="IPR019004">
    <property type="entry name" value="YqeY/Aim41"/>
</dbReference>
<reference evidence="2 3" key="1">
    <citation type="journal article" date="2018" name="IMA Fungus">
        <title>IMA Genome-F 9: Draft genome sequence of Annulohypoxylon stygium, Aspergillus mulundensis, Berkeleyomyces basicola (syn. Thielaviopsis basicola), Ceratocystis smalleyi, two Cercospora beticola strains, Coleophoma cylindrospora, Fusarium fracticaudum, Phialophora cf. hyalina, and Morchella septimelata.</title>
        <authorList>
            <person name="Wingfield B.D."/>
            <person name="Bills G.F."/>
            <person name="Dong Y."/>
            <person name="Huang W."/>
            <person name="Nel W.J."/>
            <person name="Swalarsk-Parry B.S."/>
            <person name="Vaghefi N."/>
            <person name="Wilken P.M."/>
            <person name="An Z."/>
            <person name="de Beer Z.W."/>
            <person name="De Vos L."/>
            <person name="Chen L."/>
            <person name="Duong T.A."/>
            <person name="Gao Y."/>
            <person name="Hammerbacher A."/>
            <person name="Kikkert J.R."/>
            <person name="Li Y."/>
            <person name="Li H."/>
            <person name="Li K."/>
            <person name="Li Q."/>
            <person name="Liu X."/>
            <person name="Ma X."/>
            <person name="Naidoo K."/>
            <person name="Pethybridge S.J."/>
            <person name="Sun J."/>
            <person name="Steenkamp E.T."/>
            <person name="van der Nest M.A."/>
            <person name="van Wyk S."/>
            <person name="Wingfield M.J."/>
            <person name="Xiong C."/>
            <person name="Yue Q."/>
            <person name="Zhang X."/>
        </authorList>
    </citation>
    <scope>NUCLEOTIDE SEQUENCE [LARGE SCALE GENOMIC DNA]</scope>
    <source>
        <strain evidence="2 3">BP 5553</strain>
    </source>
</reference>
<dbReference type="InterPro" id="IPR003789">
    <property type="entry name" value="Asn/Gln_tRNA_amidoTrase-B-like"/>
</dbReference>
<evidence type="ECO:0000256" key="1">
    <source>
        <dbReference type="RuleBase" id="RU365099"/>
    </source>
</evidence>
<name>A0A370TTJ5_9HELO</name>
<dbReference type="Proteomes" id="UP000254866">
    <property type="component" value="Unassembled WGS sequence"/>
</dbReference>
<dbReference type="PANTHER" id="PTHR28055">
    <property type="entry name" value="ALTERED INHERITANCE OF MITOCHONDRIA PROTEIN 41, MITOCHONDRIAL"/>
    <property type="match status" value="1"/>
</dbReference>
<dbReference type="PANTHER" id="PTHR28055:SF1">
    <property type="entry name" value="ALTERED INHERITANCE OF MITOCHONDRIA PROTEIN 41, MITOCHONDRIAL"/>
    <property type="match status" value="1"/>
</dbReference>
<proteinExistence type="inferred from homology"/>
<organism evidence="2 3">
    <name type="scientific">Venustampulla echinocandica</name>
    <dbReference type="NCBI Taxonomy" id="2656787"/>
    <lineage>
        <taxon>Eukaryota</taxon>
        <taxon>Fungi</taxon>
        <taxon>Dikarya</taxon>
        <taxon>Ascomycota</taxon>
        <taxon>Pezizomycotina</taxon>
        <taxon>Leotiomycetes</taxon>
        <taxon>Helotiales</taxon>
        <taxon>Pleuroascaceae</taxon>
        <taxon>Venustampulla</taxon>
    </lineage>
</organism>
<dbReference type="InterPro" id="IPR042184">
    <property type="entry name" value="YqeY/Aim41_N"/>
</dbReference>